<gene>
    <name evidence="3" type="primary">r151.2</name>
</gene>
<reference evidence="3 4" key="9">
    <citation type="journal article" date="2000" name="J. Virol.">
        <title>Complete DNA sequence of the rat cytomegalovirus genome.</title>
        <authorList>
            <person name="Vink C."/>
            <person name="Beuken E."/>
            <person name="Bruggeman C.A."/>
        </authorList>
    </citation>
    <scope>NUCLEOTIDE SEQUENCE [LARGE SCALE GENOMIC DNA]</scope>
    <source>
        <strain evidence="3 4">Maastricht</strain>
    </source>
</reference>
<organismHost>
    <name type="scientific">Rattus</name>
    <name type="common">rats</name>
    <dbReference type="NCBI Taxonomy" id="10114"/>
</organismHost>
<evidence type="ECO:0000313" key="4">
    <source>
        <dbReference type="Proteomes" id="UP000008288"/>
    </source>
</evidence>
<feature type="transmembrane region" description="Helical" evidence="1">
    <location>
        <begin position="268"/>
        <end position="292"/>
    </location>
</feature>
<reference evidence="3 4" key="4">
    <citation type="journal article" date="1998" name="J. Virol.">
        <title>The R33 G protein-coupled receptor gene of rat cytomegalovirus plays an essential role in the pathogenesis of viral infection.</title>
        <authorList>
            <person name="Beisser P.S."/>
            <person name="Vink C."/>
            <person name="Van Dam J.G."/>
            <person name="Grauls G."/>
            <person name="Vanherle S.J."/>
            <person name="Bruggeman C.A."/>
        </authorList>
    </citation>
    <scope>NUCLEOTIDE SEQUENCE [LARGE SCALE GENOMIC DNA]</scope>
    <source>
        <strain evidence="3 4">Maastricht</strain>
    </source>
</reference>
<dbReference type="EMBL" id="AF232689">
    <property type="protein sequence ID" value="AAF99247.1"/>
    <property type="molecule type" value="Genomic_DNA"/>
</dbReference>
<reference evidence="3 4" key="1">
    <citation type="journal article" date="1996" name="J. Gen. Virol.">
        <title>Cloning and sequence analysis of the genes encoding DNA polymerase, glycoprotein B, ICP18.5 and major DNA-binding protein of rat cytomegalovirus.</title>
        <authorList>
            <person name="Beuken E."/>
            <person name="Slobbe R."/>
            <person name="Bruggeman C.A."/>
            <person name="Vink C."/>
        </authorList>
    </citation>
    <scope>NUCLEOTIDE SEQUENCE [LARGE SCALE GENOMIC DNA]</scope>
    <source>
        <strain evidence="3 4">Maastricht</strain>
    </source>
</reference>
<dbReference type="Gene3D" id="3.30.500.30">
    <property type="match status" value="1"/>
</dbReference>
<dbReference type="GeneID" id="940319"/>
<reference evidence="3 4" key="6">
    <citation type="journal article" date="1999" name="J. Gen. Virol.">
        <title>The rat cytomegalovirus R32 gene encodes a virion-associated protein that elicits a strong humoral immune response in infected rats.</title>
        <authorList>
            <person name="Beuken E."/>
            <person name="Grauls G."/>
            <person name="Bruggeman C.A."/>
            <person name="Vink C."/>
        </authorList>
    </citation>
    <scope>NUCLEOTIDE SEQUENCE [LARGE SCALE GENOMIC DNA]</scope>
    <source>
        <strain evidence="3 4">Maastricht</strain>
    </source>
</reference>
<name>Q9DW43_RCMVM</name>
<dbReference type="KEGG" id="vg:940319"/>
<reference evidence="3 4" key="8">
    <citation type="journal article" date="2000" name="J. Virol.">
        <title>The r144 major histocompatibility complex class I-like gene of rat cytomegalovirus is dispensable for both acute and long-term infection in the immunocompromised host.</title>
        <authorList>
            <person name="Beisser P.S."/>
            <person name="Kloover J.S."/>
            <person name="Grauls G.E."/>
            <person name="Blok M.J."/>
            <person name="Bruggeman C.A."/>
            <person name="Vink C."/>
        </authorList>
    </citation>
    <scope>NUCLEOTIDE SEQUENCE [LARGE SCALE GENOMIC DNA]</scope>
    <source>
        <strain evidence="3 4">Maastricht</strain>
    </source>
</reference>
<evidence type="ECO:0000313" key="3">
    <source>
        <dbReference type="EMBL" id="AAF99247.1"/>
    </source>
</evidence>
<keyword evidence="1" id="KW-0472">Membrane</keyword>
<reference evidence="3 4" key="3">
    <citation type="journal article" date="1997" name="J. Gen. Virol.">
        <title>Cloning and functional characterization of the origin of lytic-phase DNA replication of rat cytomegalovirus.</title>
        <authorList>
            <person name="Vink C."/>
            <person name="Beuken E."/>
            <person name="Bruggeman C.A."/>
        </authorList>
    </citation>
    <scope>NUCLEOTIDE SEQUENCE [LARGE SCALE GENOMIC DNA]</scope>
    <source>
        <strain evidence="3 4">Maastricht</strain>
    </source>
</reference>
<organism evidence="3 4">
    <name type="scientific">Rat cytomegalovirus (strain Maastricht)</name>
    <dbReference type="NCBI Taxonomy" id="79700"/>
    <lineage>
        <taxon>Viruses</taxon>
        <taxon>Duplodnaviria</taxon>
        <taxon>Heunggongvirae</taxon>
        <taxon>Peploviricota</taxon>
        <taxon>Herviviricetes</taxon>
        <taxon>Herpesvirales</taxon>
        <taxon>Orthoherpesviridae</taxon>
        <taxon>Betaherpesvirinae</taxon>
        <taxon>Muromegalovirus</taxon>
        <taxon>Muromegalovirus muridbeta2</taxon>
        <taxon>Murid betaherpesvirus 2</taxon>
    </lineage>
</organism>
<reference evidence="3 4" key="2">
    <citation type="journal article" date="1996" name="J. Virol.">
        <title>Structure of the rat cytomegalovirus genome termini.</title>
        <authorList>
            <person name="Vink C."/>
            <person name="Beuken E."/>
            <person name="Bruggeman C.A."/>
        </authorList>
    </citation>
    <scope>NUCLEOTIDE SEQUENCE [LARGE SCALE GENOMIC DNA]</scope>
    <source>
        <strain evidence="3 4">Maastricht</strain>
    </source>
</reference>
<evidence type="ECO:0000256" key="1">
    <source>
        <dbReference type="SAM" id="Phobius"/>
    </source>
</evidence>
<reference evidence="3 4" key="10">
    <citation type="journal article" date="2000" name="Virus Res.">
        <title>Rat cytomegalovirus R89 is a highly conserved gene which expresses a spliced transcript.</title>
        <authorList>
            <person name="Gruijthuijsen Y.K."/>
            <person name="Beuken E."/>
            <person name="Bruggeman C.A."/>
            <person name="Vink C."/>
        </authorList>
    </citation>
    <scope>NUCLEOTIDE SEQUENCE [LARGE SCALE GENOMIC DNA]</scope>
    <source>
        <strain evidence="3 4">Maastricht</strain>
    </source>
</reference>
<reference evidence="3 4" key="5">
    <citation type="journal article" date="1998" name="Virology">
        <title>The Maastricht strain and England strain of rat cytomegalovirus represent different betaherpesvirus species rather than strains.</title>
        <authorList>
            <person name="Beisser P.S."/>
            <person name="Kaptein S.J."/>
            <person name="Beuken E."/>
            <person name="Bruggeman C.A."/>
            <person name="Vink C."/>
        </authorList>
    </citation>
    <scope>NUCLEOTIDE SEQUENCE [LARGE SCALE GENOMIC DNA]</scope>
    <source>
        <strain evidence="3 4">Maastricht</strain>
    </source>
</reference>
<keyword evidence="1" id="KW-0812">Transmembrane</keyword>
<feature type="transmembrane region" description="Helical" evidence="1">
    <location>
        <begin position="6"/>
        <end position="25"/>
    </location>
</feature>
<sequence length="312" mass="35918">MLYNTHIILFLYICVYILPDCLVFRYTLLKEMFIFCLCIALNLLHISLTTTKNHDSCDNISVEATSMQTTRCLENTIRFGFATVLSNRICKEYFTFRNGKIPNEIDFEAEYSFFDAQQTLATNILFEVEPEARNVSLRYILNFAHNRYAFFLYIDGTLSSIYENSTVQRCTSNASQTRNLGDYVKGRGIETLKRKVNELRDKWKRICQLLGVRDNPTSIINITNCIPYVGTNASTYVTMSTYVNISTHLTSWTYMDENASVESMCTCGLLPVVGIIAIVSITIVTVTVLVIIRKRLGSIENRYHKELSRYWL</sequence>
<keyword evidence="4" id="KW-1185">Reference proteome</keyword>
<dbReference type="InterPro" id="IPR054048">
    <property type="entry name" value="M152_N"/>
</dbReference>
<evidence type="ECO:0000259" key="2">
    <source>
        <dbReference type="Pfam" id="PF22158"/>
    </source>
</evidence>
<proteinExistence type="predicted"/>
<reference evidence="3 4" key="7">
    <citation type="journal article" date="1999" name="J. Virol.">
        <title>Deletion of the R78 G protein-coupled receptor gene from rat cytomegalovirus results in an attenuated, syncytium-inducing mutant strain.</title>
        <authorList>
            <person name="Beisser P.S."/>
            <person name="Grauls G."/>
            <person name="Bruggeman C.A."/>
            <person name="Vink C."/>
        </authorList>
    </citation>
    <scope>NUCLEOTIDE SEQUENCE [LARGE SCALE GENOMIC DNA]</scope>
    <source>
        <strain evidence="3 4">Maastricht</strain>
    </source>
</reference>
<feature type="domain" description="M152 N-terminal" evidence="2">
    <location>
        <begin position="107"/>
        <end position="210"/>
    </location>
</feature>
<dbReference type="Pfam" id="PF22158">
    <property type="entry name" value="M157_N_1"/>
    <property type="match status" value="1"/>
</dbReference>
<protein>
    <submittedName>
        <fullName evidence="3">Pr151.2</fullName>
    </submittedName>
</protein>
<dbReference type="RefSeq" id="NP_064260.1">
    <property type="nucleotide sequence ID" value="NC_002512.2"/>
</dbReference>
<dbReference type="Proteomes" id="UP000008288">
    <property type="component" value="Segment"/>
</dbReference>
<accession>Q9DW43</accession>
<keyword evidence="1" id="KW-1133">Transmembrane helix</keyword>